<evidence type="ECO:0000313" key="1">
    <source>
        <dbReference type="EMBL" id="TWW58112.1"/>
    </source>
</evidence>
<dbReference type="EMBL" id="RHFK02000020">
    <property type="protein sequence ID" value="TWW58112.1"/>
    <property type="molecule type" value="Genomic_DNA"/>
</dbReference>
<comment type="caution">
    <text evidence="1">The sequence shown here is derived from an EMBL/GenBank/DDBJ whole genome shotgun (WGS) entry which is preliminary data.</text>
</comment>
<keyword evidence="2" id="KW-1185">Reference proteome</keyword>
<protein>
    <submittedName>
        <fullName evidence="1">Uncharacterized protein</fullName>
    </submittedName>
</protein>
<evidence type="ECO:0000313" key="2">
    <source>
        <dbReference type="Proteomes" id="UP000324091"/>
    </source>
</evidence>
<dbReference type="Proteomes" id="UP000324091">
    <property type="component" value="Chromosome 7"/>
</dbReference>
<organism evidence="1 2">
    <name type="scientific">Takifugu flavidus</name>
    <name type="common">sansaifugu</name>
    <dbReference type="NCBI Taxonomy" id="433684"/>
    <lineage>
        <taxon>Eukaryota</taxon>
        <taxon>Metazoa</taxon>
        <taxon>Chordata</taxon>
        <taxon>Craniata</taxon>
        <taxon>Vertebrata</taxon>
        <taxon>Euteleostomi</taxon>
        <taxon>Actinopterygii</taxon>
        <taxon>Neopterygii</taxon>
        <taxon>Teleostei</taxon>
        <taxon>Neoteleostei</taxon>
        <taxon>Acanthomorphata</taxon>
        <taxon>Eupercaria</taxon>
        <taxon>Tetraodontiformes</taxon>
        <taxon>Tetradontoidea</taxon>
        <taxon>Tetraodontidae</taxon>
        <taxon>Takifugu</taxon>
    </lineage>
</organism>
<accession>A0A5C6MSA6</accession>
<name>A0A5C6MSA6_9TELE</name>
<proteinExistence type="predicted"/>
<sequence length="189" mass="21669">MRQSNVFLTEPQQLFTLHWHPSYQPGAGTPERIWTENGTVETFVSNRCVVVFAFAIANHGVCEEMSCLAEVRGESLPAVRRRFSGPIILPPLSRRYSSDHLREGRWASSLHGLPLDRLEVLYNRALAIYDKHSLKDHSWDMVDLHPSILYHLSGVGSRGQQPKKRSPDFPLPSYFFQLIPRRSQTSRET</sequence>
<dbReference type="AlphaFoldDB" id="A0A5C6MSA6"/>
<gene>
    <name evidence="1" type="ORF">D4764_07G0008310</name>
</gene>
<reference evidence="1 2" key="1">
    <citation type="submission" date="2019-04" db="EMBL/GenBank/DDBJ databases">
        <title>Chromosome genome assembly for Takifugu flavidus.</title>
        <authorList>
            <person name="Xiao S."/>
        </authorList>
    </citation>
    <scope>NUCLEOTIDE SEQUENCE [LARGE SCALE GENOMIC DNA]</scope>
    <source>
        <strain evidence="1">HTHZ2018</strain>
        <tissue evidence="1">Muscle</tissue>
    </source>
</reference>